<keyword evidence="2" id="KW-0032">Aminotransferase</keyword>
<protein>
    <submittedName>
        <fullName evidence="2">Aminotransferase class V-fold PLP-dependent enzyme</fullName>
    </submittedName>
</protein>
<evidence type="ECO:0000313" key="2">
    <source>
        <dbReference type="EMBL" id="QBD77961.1"/>
    </source>
</evidence>
<dbReference type="Gene3D" id="3.40.640.10">
    <property type="entry name" value="Type I PLP-dependent aspartate aminotransferase-like (Major domain)"/>
    <property type="match status" value="1"/>
</dbReference>
<dbReference type="AlphaFoldDB" id="A0A4V0YYZ7"/>
<dbReference type="InterPro" id="IPR015422">
    <property type="entry name" value="PyrdxlP-dep_Trfase_small"/>
</dbReference>
<organism evidence="2 3">
    <name type="scientific">Ktedonosporobacter rubrisoli</name>
    <dbReference type="NCBI Taxonomy" id="2509675"/>
    <lineage>
        <taxon>Bacteria</taxon>
        <taxon>Bacillati</taxon>
        <taxon>Chloroflexota</taxon>
        <taxon>Ktedonobacteria</taxon>
        <taxon>Ktedonobacterales</taxon>
        <taxon>Ktedonosporobacteraceae</taxon>
        <taxon>Ktedonosporobacter</taxon>
    </lineage>
</organism>
<dbReference type="GO" id="GO:0008483">
    <property type="term" value="F:transaminase activity"/>
    <property type="evidence" value="ECO:0007669"/>
    <property type="project" value="UniProtKB-KW"/>
</dbReference>
<proteinExistence type="predicted"/>
<evidence type="ECO:0000259" key="1">
    <source>
        <dbReference type="Pfam" id="PF00266"/>
    </source>
</evidence>
<sequence>MVHPAMQHKTCARFISQQRSLTLSDLTHLQRIRQEMPATTDSVYLNTGTFGPLPKCVIQAIQNYLERELREGRLGKGFENISAAYSDARASIARLLHASENEIALTDNTGEGLNIISYGFDWHKGDEVITTNHEHISALAPLYQIRDRYGIVIRTADLGPAADRPVVEAIGELITPRTRLISLSHVTWTTGAVLDIQAVGRLGHEKGIPVVIDGAQSAGAVPINVKELEVDFYAIPMQKWLCGPDGTGALYTSQDALRNVASTYVGYYSIKHEVDAEWALNDTAQRFELGGRQTAAVAGQAAALHWLEDFVGHDWLFTRISTLNTYAYNALKDLPGLQMLTPQPGASGIIAFLLEGRDDSEVVKQLSQQHNIYIRNIPSTKALRVSTGFYNTEEEIDRLAQALRAL</sequence>
<dbReference type="InterPro" id="IPR000192">
    <property type="entry name" value="Aminotrans_V_dom"/>
</dbReference>
<dbReference type="InterPro" id="IPR015424">
    <property type="entry name" value="PyrdxlP-dep_Trfase"/>
</dbReference>
<reference evidence="2 3" key="1">
    <citation type="submission" date="2019-01" db="EMBL/GenBank/DDBJ databases">
        <title>Ktedonosporobacter rubrisoli SCAWS-G2.</title>
        <authorList>
            <person name="Huang Y."/>
            <person name="Yan B."/>
        </authorList>
    </citation>
    <scope>NUCLEOTIDE SEQUENCE [LARGE SCALE GENOMIC DNA]</scope>
    <source>
        <strain evidence="2 3">SCAWS-G2</strain>
    </source>
</reference>
<accession>A0A4V0YYZ7</accession>
<keyword evidence="2" id="KW-0808">Transferase</keyword>
<dbReference type="Pfam" id="PF00266">
    <property type="entry name" value="Aminotran_5"/>
    <property type="match status" value="1"/>
</dbReference>
<dbReference type="EMBL" id="CP035758">
    <property type="protein sequence ID" value="QBD77961.1"/>
    <property type="molecule type" value="Genomic_DNA"/>
</dbReference>
<dbReference type="Proteomes" id="UP000290365">
    <property type="component" value="Chromosome"/>
</dbReference>
<keyword evidence="3" id="KW-1185">Reference proteome</keyword>
<gene>
    <name evidence="2" type="ORF">EPA93_18950</name>
</gene>
<dbReference type="PANTHER" id="PTHR43586:SF4">
    <property type="entry name" value="ISOPENICILLIN N EPIMERASE"/>
    <property type="match status" value="1"/>
</dbReference>
<dbReference type="OrthoDB" id="9804366at2"/>
<evidence type="ECO:0000313" key="3">
    <source>
        <dbReference type="Proteomes" id="UP000290365"/>
    </source>
</evidence>
<dbReference type="PANTHER" id="PTHR43586">
    <property type="entry name" value="CYSTEINE DESULFURASE"/>
    <property type="match status" value="1"/>
</dbReference>
<name>A0A4V0YYZ7_KTERU</name>
<dbReference type="SUPFAM" id="SSF53383">
    <property type="entry name" value="PLP-dependent transferases"/>
    <property type="match status" value="1"/>
</dbReference>
<dbReference type="KEGG" id="kbs:EPA93_18950"/>
<feature type="domain" description="Aminotransferase class V" evidence="1">
    <location>
        <begin position="50"/>
        <end position="399"/>
    </location>
</feature>
<dbReference type="InterPro" id="IPR015421">
    <property type="entry name" value="PyrdxlP-dep_Trfase_major"/>
</dbReference>
<dbReference type="Gene3D" id="3.90.1150.10">
    <property type="entry name" value="Aspartate Aminotransferase, domain 1"/>
    <property type="match status" value="1"/>
</dbReference>